<dbReference type="EMBL" id="BLKM01001701">
    <property type="protein sequence ID" value="GFG40302.1"/>
    <property type="molecule type" value="Genomic_DNA"/>
</dbReference>
<dbReference type="PANTHER" id="PTHR21364">
    <property type="entry name" value="GENERAL ODORANT-BINDING PROTEIN 19A"/>
    <property type="match status" value="1"/>
</dbReference>
<name>A0A6L2Q9M6_COPFO</name>
<comment type="subcellular location">
    <subcellularLocation>
        <location evidence="1">Secreted</location>
    </subcellularLocation>
</comment>
<dbReference type="GO" id="GO:0042048">
    <property type="term" value="P:olfactory behavior"/>
    <property type="evidence" value="ECO:0007669"/>
    <property type="project" value="TreeGrafter"/>
</dbReference>
<keyword evidence="4" id="KW-0472">Membrane</keyword>
<dbReference type="InParanoid" id="A0A6L2Q9M6"/>
<keyword evidence="4" id="KW-1133">Transmembrane helix</keyword>
<dbReference type="GO" id="GO:0005576">
    <property type="term" value="C:extracellular region"/>
    <property type="evidence" value="ECO:0007669"/>
    <property type="project" value="UniProtKB-SubCell"/>
</dbReference>
<dbReference type="SMART" id="SM00708">
    <property type="entry name" value="PhBP"/>
    <property type="match status" value="1"/>
</dbReference>
<keyword evidence="3" id="KW-0964">Secreted</keyword>
<dbReference type="CDD" id="cd23992">
    <property type="entry name" value="PBP_GOBP"/>
    <property type="match status" value="1"/>
</dbReference>
<dbReference type="AlphaFoldDB" id="A0A6L2Q9M6"/>
<dbReference type="SUPFAM" id="SSF47565">
    <property type="entry name" value="Insect pheromone/odorant-binding proteins"/>
    <property type="match status" value="1"/>
</dbReference>
<dbReference type="OrthoDB" id="6610259at2759"/>
<evidence type="ECO:0000256" key="3">
    <source>
        <dbReference type="ARBA" id="ARBA00022525"/>
    </source>
</evidence>
<dbReference type="GO" id="GO:0007608">
    <property type="term" value="P:sensory perception of smell"/>
    <property type="evidence" value="ECO:0007669"/>
    <property type="project" value="TreeGrafter"/>
</dbReference>
<proteinExistence type="inferred from homology"/>
<dbReference type="Gene3D" id="1.10.238.20">
    <property type="entry name" value="Pheromone/general odorant binding protein domain"/>
    <property type="match status" value="1"/>
</dbReference>
<organism evidence="5 6">
    <name type="scientific">Coptotermes formosanus</name>
    <name type="common">Formosan subterranean termite</name>
    <dbReference type="NCBI Taxonomy" id="36987"/>
    <lineage>
        <taxon>Eukaryota</taxon>
        <taxon>Metazoa</taxon>
        <taxon>Ecdysozoa</taxon>
        <taxon>Arthropoda</taxon>
        <taxon>Hexapoda</taxon>
        <taxon>Insecta</taxon>
        <taxon>Pterygota</taxon>
        <taxon>Neoptera</taxon>
        <taxon>Polyneoptera</taxon>
        <taxon>Dictyoptera</taxon>
        <taxon>Blattodea</taxon>
        <taxon>Blattoidea</taxon>
        <taxon>Termitoidae</taxon>
        <taxon>Rhinotermitidae</taxon>
        <taxon>Coptotermes</taxon>
    </lineage>
</organism>
<dbReference type="InterPro" id="IPR036728">
    <property type="entry name" value="PBP_GOBP_sf"/>
</dbReference>
<dbReference type="InterPro" id="IPR006170">
    <property type="entry name" value="PBP/GOBP"/>
</dbReference>
<dbReference type="FunCoup" id="A0A6L2Q9M6">
    <property type="interactions" value="8"/>
</dbReference>
<keyword evidence="4" id="KW-0812">Transmembrane</keyword>
<comment type="similarity">
    <text evidence="2">Belongs to the PBP/GOBP family.</text>
</comment>
<evidence type="ECO:0000313" key="5">
    <source>
        <dbReference type="EMBL" id="GFG40302.1"/>
    </source>
</evidence>
<protein>
    <recommendedName>
        <fullName evidence="7">Odorant binding protein</fullName>
    </recommendedName>
</protein>
<comment type="caution">
    <text evidence="5">The sequence shown here is derived from an EMBL/GenBank/DDBJ whole genome shotgun (WGS) entry which is preliminary data.</text>
</comment>
<dbReference type="PANTHER" id="PTHR21364:SF2">
    <property type="entry name" value="GENERAL ODORANT-BINDING PROTEIN 19A"/>
    <property type="match status" value="1"/>
</dbReference>
<keyword evidence="6" id="KW-1185">Reference proteome</keyword>
<evidence type="ECO:0008006" key="7">
    <source>
        <dbReference type="Google" id="ProtNLM"/>
    </source>
</evidence>
<evidence type="ECO:0000256" key="4">
    <source>
        <dbReference type="SAM" id="Phobius"/>
    </source>
</evidence>
<dbReference type="GO" id="GO:0005549">
    <property type="term" value="F:odorant binding"/>
    <property type="evidence" value="ECO:0007669"/>
    <property type="project" value="InterPro"/>
</dbReference>
<dbReference type="GO" id="GO:0035275">
    <property type="term" value="F:dibutyl phthalate binding"/>
    <property type="evidence" value="ECO:0007669"/>
    <property type="project" value="TreeGrafter"/>
</dbReference>
<dbReference type="FunFam" id="1.10.238.20:FF:000001">
    <property type="entry name" value="General odorant-binding protein lush"/>
    <property type="match status" value="1"/>
</dbReference>
<evidence type="ECO:0000256" key="1">
    <source>
        <dbReference type="ARBA" id="ARBA00004613"/>
    </source>
</evidence>
<sequence length="227" mass="24678">MRDGKLRTDIALAMAEKQLGQETKDRVIAAIQKCSNADAGAYSTMKVDAHAIRHKMNRLVFASVCVLVLAAALKQTSAALSMDQVKQTLKMLRSTCQPKTGASMEMVEGVQAGKFPDDNNLKCYTKCVMGMMQTLKNGKYKPDSAIQQAKMLLGGETKDRVIAAMEKCRNAADGIEEACEVAFVTTKCIYAADPDEISASLNGSPVSIYKDEEVIWTDGQTNAFLFS</sequence>
<feature type="transmembrane region" description="Helical" evidence="4">
    <location>
        <begin position="56"/>
        <end position="73"/>
    </location>
</feature>
<dbReference type="Pfam" id="PF01395">
    <property type="entry name" value="PBP_GOBP"/>
    <property type="match status" value="1"/>
</dbReference>
<dbReference type="Proteomes" id="UP000502823">
    <property type="component" value="Unassembled WGS sequence"/>
</dbReference>
<accession>A0A6L2Q9M6</accession>
<evidence type="ECO:0000313" key="6">
    <source>
        <dbReference type="Proteomes" id="UP000502823"/>
    </source>
</evidence>
<gene>
    <name evidence="5" type="ORF">Cfor_12034</name>
</gene>
<evidence type="ECO:0000256" key="2">
    <source>
        <dbReference type="ARBA" id="ARBA00008098"/>
    </source>
</evidence>
<reference evidence="6" key="1">
    <citation type="submission" date="2020-01" db="EMBL/GenBank/DDBJ databases">
        <title>Draft genome sequence of the Termite Coptotermes fromosanus.</title>
        <authorList>
            <person name="Itakura S."/>
            <person name="Yosikawa Y."/>
            <person name="Umezawa K."/>
        </authorList>
    </citation>
    <scope>NUCLEOTIDE SEQUENCE [LARGE SCALE GENOMIC DNA]</scope>
</reference>